<dbReference type="InterPro" id="IPR044922">
    <property type="entry name" value="DUF2063_N_sf"/>
</dbReference>
<dbReference type="Pfam" id="PF09836">
    <property type="entry name" value="DUF2063"/>
    <property type="match status" value="1"/>
</dbReference>
<dbReference type="Gene3D" id="1.10.150.690">
    <property type="entry name" value="DUF2063"/>
    <property type="match status" value="1"/>
</dbReference>
<protein>
    <submittedName>
        <fullName evidence="2">DUF2063 domain-containing protein</fullName>
    </submittedName>
</protein>
<sequence length="249" mass="26228">MPPDSAHAATQAGFHAALWRPDPPQGLTAPAPDEVSRRFAVYRNNVHHSLSRALAAHFPVVAALVGPAFLTAMARVFIAEAPPASPVLQDWGAAFPGFLDRFPPVAHLPWLGDVARLEWARGRAVHAADAPAASADLLGVPDPEVLRLRLHASVALYRSDHPAVSIWRAHQPGAARGPLPPGPEHALVGRQPDFTVVVAPVDVGTHAVLSALARGETLARAAEHADPTIALTLLLRHGLITAPLTGDTP</sequence>
<dbReference type="AlphaFoldDB" id="A0A934TLK7"/>
<comment type="caution">
    <text evidence="2">The sequence shown here is derived from an EMBL/GenBank/DDBJ whole genome shotgun (WGS) entry which is preliminary data.</text>
</comment>
<organism evidence="2 3">
    <name type="scientific">Rhodobaculum claviforme</name>
    <dbReference type="NCBI Taxonomy" id="1549854"/>
    <lineage>
        <taxon>Bacteria</taxon>
        <taxon>Pseudomonadati</taxon>
        <taxon>Pseudomonadota</taxon>
        <taxon>Alphaproteobacteria</taxon>
        <taxon>Rhodobacterales</taxon>
        <taxon>Paracoccaceae</taxon>
        <taxon>Rhodobaculum</taxon>
    </lineage>
</organism>
<evidence type="ECO:0000313" key="3">
    <source>
        <dbReference type="Proteomes" id="UP000706333"/>
    </source>
</evidence>
<dbReference type="Proteomes" id="UP000706333">
    <property type="component" value="Unassembled WGS sequence"/>
</dbReference>
<feature type="domain" description="Putative DNA-binding" evidence="1">
    <location>
        <begin position="10"/>
        <end position="99"/>
    </location>
</feature>
<reference evidence="2" key="2">
    <citation type="journal article" date="2020" name="Microorganisms">
        <title>Osmotic Adaptation and Compatible Solute Biosynthesis of Phototrophic Bacteria as Revealed from Genome Analyses.</title>
        <authorList>
            <person name="Imhoff J.F."/>
            <person name="Rahn T."/>
            <person name="Kunzel S."/>
            <person name="Keller A."/>
            <person name="Neulinger S.C."/>
        </authorList>
    </citation>
    <scope>NUCLEOTIDE SEQUENCE</scope>
    <source>
        <strain evidence="2">LMG 28126</strain>
    </source>
</reference>
<dbReference type="EMBL" id="NHSD01000287">
    <property type="protein sequence ID" value="MBK5928060.1"/>
    <property type="molecule type" value="Genomic_DNA"/>
</dbReference>
<reference evidence="2" key="1">
    <citation type="submission" date="2017-05" db="EMBL/GenBank/DDBJ databases">
        <authorList>
            <person name="Imhoff J.F."/>
            <person name="Rahn T."/>
            <person name="Kuenzel S."/>
            <person name="Neulinger S.C."/>
        </authorList>
    </citation>
    <scope>NUCLEOTIDE SEQUENCE</scope>
    <source>
        <strain evidence="2">LMG 28126</strain>
    </source>
</reference>
<dbReference type="InterPro" id="IPR018640">
    <property type="entry name" value="DUF2063"/>
</dbReference>
<accession>A0A934TLK7</accession>
<name>A0A934TLK7_9RHOB</name>
<dbReference type="RefSeq" id="WP_201157812.1">
    <property type="nucleotide sequence ID" value="NZ_NHSD01000287.1"/>
</dbReference>
<keyword evidence="3" id="KW-1185">Reference proteome</keyword>
<proteinExistence type="predicted"/>
<evidence type="ECO:0000313" key="2">
    <source>
        <dbReference type="EMBL" id="MBK5928060.1"/>
    </source>
</evidence>
<gene>
    <name evidence="2" type="ORF">CCR87_12105</name>
</gene>
<evidence type="ECO:0000259" key="1">
    <source>
        <dbReference type="Pfam" id="PF09836"/>
    </source>
</evidence>